<dbReference type="Gene3D" id="3.40.630.10">
    <property type="entry name" value="Zn peptidases"/>
    <property type="match status" value="1"/>
</dbReference>
<evidence type="ECO:0000256" key="8">
    <source>
        <dbReference type="ARBA" id="ARBA00023049"/>
    </source>
</evidence>
<evidence type="ECO:0000256" key="4">
    <source>
        <dbReference type="ARBA" id="ARBA00022670"/>
    </source>
</evidence>
<keyword evidence="4 9" id="KW-0645">Protease</keyword>
<sequence length="529" mass="58137">MSNSEQQDPLAQLQSLIAKLAATQLPSFEEKVNENLASPVATNNTNVSSKKYDDEYFKYISQEYITFTYTSPTIYHVVQYFANQLEKNGFVYLSEKKEADWSSSLKGKKSGKFYTTRNGTNLAAFIIGSDWEVENGVGAIGSHIDALTAKLKPSSIKPLVGGFELLGVAPYGGTLNDLWFDRDLGIGGRVLYEDNEKSGQIKSALINSTPHPIARIPSLAPHFGQDAVGPFDKETQAVPVIGYFSPSEEDDKATDDEKKSPLFGKHSIHLLRYIAQLANIKVSQIQQLDLDLFDVQKGTFAGIKNDFIIAPRLDDRSCSFSAINALTDYANNSSIDESSFNIVTLYDNEEIGSLSRQGAKGGLMESTVQRVVSNYFAEDDNITESLIKSGFANSFIISADVIHMDNPNFTDVYLENHKPKPNVGLTISLDSNGHMATDVVGTCLVEKLAKANDDKLQYFQIKNNSRSGGTIGPSIASQTGTRTIDMGIAQWSMHSIRASTGSKDVGLAIKFFTGFFKNWRSVYNKFGDL</sequence>
<dbReference type="VEuPathDB" id="FungiDB:SCODWIG_00252"/>
<evidence type="ECO:0000256" key="5">
    <source>
        <dbReference type="ARBA" id="ARBA00022723"/>
    </source>
</evidence>
<keyword evidence="7 9" id="KW-0862">Zinc</keyword>
<dbReference type="SUPFAM" id="SSF101821">
    <property type="entry name" value="Aminopeptidase/glucanase lid domain"/>
    <property type="match status" value="1"/>
</dbReference>
<organism evidence="10 11">
    <name type="scientific">Saccharomycodes ludwigii</name>
    <dbReference type="NCBI Taxonomy" id="36035"/>
    <lineage>
        <taxon>Eukaryota</taxon>
        <taxon>Fungi</taxon>
        <taxon>Dikarya</taxon>
        <taxon>Ascomycota</taxon>
        <taxon>Saccharomycotina</taxon>
        <taxon>Saccharomycetes</taxon>
        <taxon>Saccharomycodales</taxon>
        <taxon>Saccharomycodaceae</taxon>
        <taxon>Saccharomycodes</taxon>
    </lineage>
</organism>
<comment type="similarity">
    <text evidence="2 9">Belongs to the peptidase M18 family.</text>
</comment>
<evidence type="ECO:0000256" key="2">
    <source>
        <dbReference type="ARBA" id="ARBA00008290"/>
    </source>
</evidence>
<protein>
    <submittedName>
        <fullName evidence="10">Probable Vacuolar aminopeptidase 1</fullName>
    </submittedName>
</protein>
<dbReference type="GO" id="GO:0008270">
    <property type="term" value="F:zinc ion binding"/>
    <property type="evidence" value="ECO:0007669"/>
    <property type="project" value="InterPro"/>
</dbReference>
<dbReference type="FunFam" id="2.30.250.10:FF:000001">
    <property type="entry name" value="Aspartyl aminopeptidase 1"/>
    <property type="match status" value="1"/>
</dbReference>
<evidence type="ECO:0000256" key="7">
    <source>
        <dbReference type="ARBA" id="ARBA00022833"/>
    </source>
</evidence>
<evidence type="ECO:0000313" key="10">
    <source>
        <dbReference type="EMBL" id="SSD58491.1"/>
    </source>
</evidence>
<name>A0A376B1G9_9ASCO</name>
<keyword evidence="5 9" id="KW-0479">Metal-binding</keyword>
<dbReference type="SUPFAM" id="SSF53187">
    <property type="entry name" value="Zn-dependent exopeptidases"/>
    <property type="match status" value="1"/>
</dbReference>
<evidence type="ECO:0000256" key="9">
    <source>
        <dbReference type="RuleBase" id="RU004386"/>
    </source>
</evidence>
<evidence type="ECO:0000256" key="3">
    <source>
        <dbReference type="ARBA" id="ARBA00022438"/>
    </source>
</evidence>
<evidence type="ECO:0000313" key="11">
    <source>
        <dbReference type="Proteomes" id="UP000262825"/>
    </source>
</evidence>
<dbReference type="PANTHER" id="PTHR28570">
    <property type="entry name" value="ASPARTYL AMINOPEPTIDASE"/>
    <property type="match status" value="1"/>
</dbReference>
<dbReference type="EMBL" id="UFAJ01000018">
    <property type="protein sequence ID" value="SSD58491.1"/>
    <property type="molecule type" value="Genomic_DNA"/>
</dbReference>
<dbReference type="GO" id="GO:0070006">
    <property type="term" value="F:metalloaminopeptidase activity"/>
    <property type="evidence" value="ECO:0007669"/>
    <property type="project" value="TreeGrafter"/>
</dbReference>
<dbReference type="AlphaFoldDB" id="A0A376B1G9"/>
<comment type="cofactor">
    <cofactor evidence="1">
        <name>Zn(2+)</name>
        <dbReference type="ChEBI" id="CHEBI:29105"/>
    </cofactor>
</comment>
<gene>
    <name evidence="10" type="ORF">SCODWIG_00252</name>
</gene>
<keyword evidence="8 9" id="KW-0482">Metalloprotease</keyword>
<keyword evidence="3 9" id="KW-0031">Aminopeptidase</keyword>
<evidence type="ECO:0000256" key="6">
    <source>
        <dbReference type="ARBA" id="ARBA00022801"/>
    </source>
</evidence>
<proteinExistence type="inferred from homology"/>
<dbReference type="PANTHER" id="PTHR28570:SF4">
    <property type="entry name" value="VACUOLAR AMINOPEPTIDASE 1"/>
    <property type="match status" value="1"/>
</dbReference>
<evidence type="ECO:0000256" key="1">
    <source>
        <dbReference type="ARBA" id="ARBA00001947"/>
    </source>
</evidence>
<reference evidence="11" key="1">
    <citation type="submission" date="2018-06" db="EMBL/GenBank/DDBJ databases">
        <authorList>
            <person name="Guldener U."/>
        </authorList>
    </citation>
    <scope>NUCLEOTIDE SEQUENCE [LARGE SCALE GENOMIC DNA]</scope>
    <source>
        <strain evidence="11">UTAD17</strain>
    </source>
</reference>
<keyword evidence="11" id="KW-1185">Reference proteome</keyword>
<accession>A0A376B1G9</accession>
<dbReference type="InterPro" id="IPR023358">
    <property type="entry name" value="Peptidase_M18_dom2"/>
</dbReference>
<dbReference type="Pfam" id="PF02127">
    <property type="entry name" value="Peptidase_M18"/>
    <property type="match status" value="1"/>
</dbReference>
<dbReference type="GO" id="GO:0000324">
    <property type="term" value="C:fungal-type vacuole"/>
    <property type="evidence" value="ECO:0007669"/>
    <property type="project" value="TreeGrafter"/>
</dbReference>
<dbReference type="CDD" id="cd05658">
    <property type="entry name" value="M18_DAP"/>
    <property type="match status" value="1"/>
</dbReference>
<dbReference type="Gene3D" id="2.30.250.10">
    <property type="entry name" value="Aminopeptidase i, Domain 2"/>
    <property type="match status" value="1"/>
</dbReference>
<dbReference type="GO" id="GO:0006508">
    <property type="term" value="P:proteolysis"/>
    <property type="evidence" value="ECO:0007669"/>
    <property type="project" value="UniProtKB-KW"/>
</dbReference>
<keyword evidence="6 9" id="KW-0378">Hydrolase</keyword>
<dbReference type="InterPro" id="IPR001948">
    <property type="entry name" value="Peptidase_M18"/>
</dbReference>
<dbReference type="Proteomes" id="UP000262825">
    <property type="component" value="Unassembled WGS sequence"/>
</dbReference>
<dbReference type="PRINTS" id="PR00932">
    <property type="entry name" value="AMINO1PTASE"/>
</dbReference>